<dbReference type="PANTHER" id="PTHR10472:SF5">
    <property type="entry name" value="D-AMINOACYL-TRNA DEACYLASE 1"/>
    <property type="match status" value="1"/>
</dbReference>
<comment type="domain">
    <text evidence="2">A Gly-cisPro motif from one monomer fits into the active site of the other monomer to allow specific chiral rejection of L-amino acids.</text>
</comment>
<dbReference type="NCBIfam" id="TIGR00256">
    <property type="entry name" value="D-aminoacyl-tRNA deacylase"/>
    <property type="match status" value="1"/>
</dbReference>
<evidence type="ECO:0000256" key="1">
    <source>
        <dbReference type="ARBA" id="ARBA00009673"/>
    </source>
</evidence>
<comment type="catalytic activity">
    <reaction evidence="2">
        <text>a D-aminoacyl-tRNA + H2O = a tRNA + a D-alpha-amino acid + H(+)</text>
        <dbReference type="Rhea" id="RHEA:13953"/>
        <dbReference type="Rhea" id="RHEA-COMP:10123"/>
        <dbReference type="Rhea" id="RHEA-COMP:10124"/>
        <dbReference type="ChEBI" id="CHEBI:15377"/>
        <dbReference type="ChEBI" id="CHEBI:15378"/>
        <dbReference type="ChEBI" id="CHEBI:59871"/>
        <dbReference type="ChEBI" id="CHEBI:78442"/>
        <dbReference type="ChEBI" id="CHEBI:79333"/>
        <dbReference type="EC" id="3.1.1.96"/>
    </reaction>
</comment>
<keyword evidence="2" id="KW-0820">tRNA-binding</keyword>
<comment type="similarity">
    <text evidence="1 2">Belongs to the DTD family.</text>
</comment>
<comment type="subcellular location">
    <subcellularLocation>
        <location evidence="2">Cytoplasm</location>
    </subcellularLocation>
</comment>
<dbReference type="CDD" id="cd00563">
    <property type="entry name" value="Dtyr_deacylase"/>
    <property type="match status" value="1"/>
</dbReference>
<dbReference type="AlphaFoldDB" id="A0A556N0R7"/>
<comment type="subunit">
    <text evidence="2">Homodimer.</text>
</comment>
<dbReference type="EC" id="3.1.1.-" evidence="2"/>
<gene>
    <name evidence="2" type="primary">dtd</name>
    <name evidence="3" type="ORF">FO442_08565</name>
</gene>
<keyword evidence="2 3" id="KW-0378">Hydrolase</keyword>
<comment type="caution">
    <text evidence="3">The sequence shown here is derived from an EMBL/GenBank/DDBJ whole genome shotgun (WGS) entry which is preliminary data.</text>
</comment>
<dbReference type="GO" id="GO:0043908">
    <property type="term" value="F:Ser(Gly)-tRNA(Ala) hydrolase activity"/>
    <property type="evidence" value="ECO:0007669"/>
    <property type="project" value="UniProtKB-UniRule"/>
</dbReference>
<dbReference type="Gene3D" id="3.50.80.10">
    <property type="entry name" value="D-tyrosyl-tRNA(Tyr) deacylase"/>
    <property type="match status" value="1"/>
</dbReference>
<dbReference type="InterPro" id="IPR023509">
    <property type="entry name" value="DTD-like_sf"/>
</dbReference>
<keyword evidence="4" id="KW-1185">Reference proteome</keyword>
<dbReference type="PANTHER" id="PTHR10472">
    <property type="entry name" value="D-TYROSYL-TRNA TYR DEACYLASE"/>
    <property type="match status" value="1"/>
</dbReference>
<dbReference type="GO" id="GO:0106026">
    <property type="term" value="F:Gly-tRNA(Ala) deacylase activity"/>
    <property type="evidence" value="ECO:0007669"/>
    <property type="project" value="UniProtKB-UniRule"/>
</dbReference>
<dbReference type="GO" id="GO:0051500">
    <property type="term" value="F:D-tyrosyl-tRNA(Tyr) deacylase activity"/>
    <property type="evidence" value="ECO:0007669"/>
    <property type="project" value="TreeGrafter"/>
</dbReference>
<proteinExistence type="inferred from homology"/>
<dbReference type="GO" id="GO:0000049">
    <property type="term" value="F:tRNA binding"/>
    <property type="evidence" value="ECO:0007669"/>
    <property type="project" value="UniProtKB-UniRule"/>
</dbReference>
<dbReference type="FunFam" id="3.50.80.10:FF:000001">
    <property type="entry name" value="D-aminoacyl-tRNA deacylase"/>
    <property type="match status" value="1"/>
</dbReference>
<comment type="catalytic activity">
    <reaction evidence="2">
        <text>glycyl-tRNA(Ala) + H2O = tRNA(Ala) + glycine + H(+)</text>
        <dbReference type="Rhea" id="RHEA:53744"/>
        <dbReference type="Rhea" id="RHEA-COMP:9657"/>
        <dbReference type="Rhea" id="RHEA-COMP:13640"/>
        <dbReference type="ChEBI" id="CHEBI:15377"/>
        <dbReference type="ChEBI" id="CHEBI:15378"/>
        <dbReference type="ChEBI" id="CHEBI:57305"/>
        <dbReference type="ChEBI" id="CHEBI:78442"/>
        <dbReference type="ChEBI" id="CHEBI:78522"/>
    </reaction>
</comment>
<keyword evidence="2" id="KW-0694">RNA-binding</keyword>
<dbReference type="EMBL" id="VLPL01000003">
    <property type="protein sequence ID" value="TSJ45792.1"/>
    <property type="molecule type" value="Genomic_DNA"/>
</dbReference>
<protein>
    <recommendedName>
        <fullName evidence="2">D-aminoacyl-tRNA deacylase</fullName>
        <shortName evidence="2">DTD</shortName>
        <ecNumber evidence="2">3.1.1.96</ecNumber>
    </recommendedName>
    <alternativeName>
        <fullName evidence="2">Gly-tRNA(Ala) deacylase</fullName>
        <ecNumber evidence="2">3.1.1.-</ecNumber>
    </alternativeName>
</protein>
<dbReference type="SUPFAM" id="SSF69500">
    <property type="entry name" value="DTD-like"/>
    <property type="match status" value="1"/>
</dbReference>
<comment type="function">
    <text evidence="2">An aminoacyl-tRNA editing enzyme that deacylates mischarged D-aminoacyl-tRNAs. Also deacylates mischarged glycyl-tRNA(Ala), protecting cells against glycine mischarging by AlaRS. Acts via tRNA-based rather than protein-based catalysis; rejects L-amino acids rather than detecting D-amino acids in the active site. By recycling D-aminoacyl-tRNA to D-amino acids and free tRNA molecules, this enzyme counteracts the toxicity associated with the formation of D-aminoacyl-tRNA entities in vivo and helps enforce protein L-homochirality.</text>
</comment>
<dbReference type="HAMAP" id="MF_00518">
    <property type="entry name" value="Deacylase_Dtd"/>
    <property type="match status" value="1"/>
</dbReference>
<evidence type="ECO:0000256" key="2">
    <source>
        <dbReference type="HAMAP-Rule" id="MF_00518"/>
    </source>
</evidence>
<keyword evidence="2" id="KW-0963">Cytoplasm</keyword>
<organism evidence="3 4">
    <name type="scientific">Fluviicola chungangensis</name>
    <dbReference type="NCBI Taxonomy" id="2597671"/>
    <lineage>
        <taxon>Bacteria</taxon>
        <taxon>Pseudomonadati</taxon>
        <taxon>Bacteroidota</taxon>
        <taxon>Flavobacteriia</taxon>
        <taxon>Flavobacteriales</taxon>
        <taxon>Crocinitomicaceae</taxon>
        <taxon>Fluviicola</taxon>
    </lineage>
</organism>
<dbReference type="Pfam" id="PF02580">
    <property type="entry name" value="Tyr_Deacylase"/>
    <property type="match status" value="1"/>
</dbReference>
<dbReference type="InterPro" id="IPR003732">
    <property type="entry name" value="Daa-tRNA_deacyls_DTD"/>
</dbReference>
<dbReference type="EC" id="3.1.1.96" evidence="2"/>
<dbReference type="GO" id="GO:0019478">
    <property type="term" value="P:D-amino acid catabolic process"/>
    <property type="evidence" value="ECO:0007669"/>
    <property type="project" value="UniProtKB-UniRule"/>
</dbReference>
<dbReference type="OrthoDB" id="9801395at2"/>
<evidence type="ECO:0000313" key="3">
    <source>
        <dbReference type="EMBL" id="TSJ45792.1"/>
    </source>
</evidence>
<accession>A0A556N0R7</accession>
<dbReference type="RefSeq" id="WP_144332747.1">
    <property type="nucleotide sequence ID" value="NZ_VLPL01000003.1"/>
</dbReference>
<sequence>MRLIIQRVSHASVTVEDKIIGQIGPGLLVLLGIEHADSEEDIDWLIPKISHMRIFSDKAGKMNCSLQDIEGDLLVVSQFTLHASTKKGNRPSFIAAARPEQAIPLYESFIRKAEMLLGKPVQSGSFGADMKVTLLNDGPVTILIDSKNKE</sequence>
<feature type="short sequence motif" description="Gly-cisPro motif, important for rejection of L-amino acids" evidence="2">
    <location>
        <begin position="138"/>
        <end position="139"/>
    </location>
</feature>
<dbReference type="Proteomes" id="UP000316008">
    <property type="component" value="Unassembled WGS sequence"/>
</dbReference>
<evidence type="ECO:0000313" key="4">
    <source>
        <dbReference type="Proteomes" id="UP000316008"/>
    </source>
</evidence>
<name>A0A556N0R7_9FLAO</name>
<reference evidence="3 4" key="1">
    <citation type="submission" date="2019-07" db="EMBL/GenBank/DDBJ databases">
        <authorList>
            <person name="Huq M.A."/>
        </authorList>
    </citation>
    <scope>NUCLEOTIDE SEQUENCE [LARGE SCALE GENOMIC DNA]</scope>
    <source>
        <strain evidence="3 4">MAH-3</strain>
    </source>
</reference>
<dbReference type="GO" id="GO:0005737">
    <property type="term" value="C:cytoplasm"/>
    <property type="evidence" value="ECO:0007669"/>
    <property type="project" value="UniProtKB-SubCell"/>
</dbReference>